<feature type="transmembrane region" description="Helical" evidence="1">
    <location>
        <begin position="5"/>
        <end position="23"/>
    </location>
</feature>
<dbReference type="eggNOG" id="COG1216">
    <property type="taxonomic scope" value="Bacteria"/>
</dbReference>
<feature type="transmembrane region" description="Helical" evidence="1">
    <location>
        <begin position="415"/>
        <end position="436"/>
    </location>
</feature>
<feature type="transmembrane region" description="Helical" evidence="1">
    <location>
        <begin position="354"/>
        <end position="372"/>
    </location>
</feature>
<dbReference type="RefSeq" id="WP_015194020.1">
    <property type="nucleotide sequence ID" value="NC_019748.1"/>
</dbReference>
<reference evidence="3" key="1">
    <citation type="journal article" date="2013" name="Proc. Natl. Acad. Sci. U.S.A.">
        <title>Improving the coverage of the cyanobacterial phylum using diversity-driven genome sequencing.</title>
        <authorList>
            <person name="Shih P.M."/>
            <person name="Wu D."/>
            <person name="Latifi A."/>
            <person name="Axen S.D."/>
            <person name="Fewer D.P."/>
            <person name="Talla E."/>
            <person name="Calteau A."/>
            <person name="Cai F."/>
            <person name="Tandeau de Marsac N."/>
            <person name="Rippka R."/>
            <person name="Herdman M."/>
            <person name="Sivonen K."/>
            <person name="Coursin T."/>
            <person name="Laurent T."/>
            <person name="Goodwin L."/>
            <person name="Nolan M."/>
            <person name="Davenport K.W."/>
            <person name="Han C.S."/>
            <person name="Rubin E.M."/>
            <person name="Eisen J.A."/>
            <person name="Woyke T."/>
            <person name="Gugger M."/>
            <person name="Kerfeld C.A."/>
        </authorList>
    </citation>
    <scope>NUCLEOTIDE SEQUENCE [LARGE SCALE GENOMIC DNA]</scope>
    <source>
        <strain evidence="3">ATCC 29371 / PCC 7437</strain>
    </source>
</reference>
<feature type="transmembrane region" description="Helical" evidence="1">
    <location>
        <begin position="165"/>
        <end position="183"/>
    </location>
</feature>
<feature type="transmembrane region" description="Helical" evidence="1">
    <location>
        <begin position="291"/>
        <end position="314"/>
    </location>
</feature>
<dbReference type="AlphaFoldDB" id="K9XXF9"/>
<dbReference type="NCBIfam" id="NF047440">
    <property type="entry name" value="LA3751_2_3_fam"/>
    <property type="match status" value="1"/>
</dbReference>
<feature type="transmembrane region" description="Helical" evidence="1">
    <location>
        <begin position="138"/>
        <end position="159"/>
    </location>
</feature>
<dbReference type="Proteomes" id="UP000010473">
    <property type="component" value="Chromosome"/>
</dbReference>
<dbReference type="KEGG" id="scs:Sta7437_2831"/>
<dbReference type="HOGENOM" id="CLU_016044_0_0_3"/>
<evidence type="ECO:0000313" key="2">
    <source>
        <dbReference type="EMBL" id="AFZ36352.1"/>
    </source>
</evidence>
<feature type="transmembrane region" description="Helical" evidence="1">
    <location>
        <begin position="379"/>
        <end position="403"/>
    </location>
</feature>
<proteinExistence type="predicted"/>
<feature type="transmembrane region" description="Helical" evidence="1">
    <location>
        <begin position="190"/>
        <end position="205"/>
    </location>
</feature>
<feature type="transmembrane region" description="Helical" evidence="1">
    <location>
        <begin position="240"/>
        <end position="260"/>
    </location>
</feature>
<gene>
    <name evidence="2" type="ordered locus">Sta7437_2831</name>
</gene>
<sequence length="591" mass="66893">MKIKYISFSLVIIVVGIVFSLFLQGQVADGVYFSGDGGLKALLAQQLAEGKFRFDLIPPQEAWIQNLWRDGLYPYEEPFVYDVDNKYYITFPYTFPLVTAPFYALFAYRGLYLIPLISTWIIWLNFDWVCRQCKLNDLITSLGLFALIFSSFLTIYSAMYWEHTLAVALCFAGMSIFLLKSYLQGISVKNALISGCLIGLAVWFRPEFICVVGLLTGLVILATITVLFKEINYLSRNKIFFLGSMFLTVGTFFITNKLIYNHALGIHGIQVVEKVALQDKLLGAWQNFQGISLALFDYLPLIYLPLLYLAIYLLQKCRNNSYIRVIIISVTVILLITITVSLLITGQVGTIKNLTKSLLPQLSLGLISIYILKDIEIKFNLYLAIAYLFCLGLIIGVALLVPVGTAGLIAGGKQWGPRFLMILVPMITLITAIALNNFLNYSQSLTKYYIFALLGILIIWGMHQNVYQASLALQKNNQATAPAVEFLQEDNHNFIAISHQFVGQALEPAIPSNKIFFRVDNQNNLIKLSKALATQQQREFLYICYPNRACDLPKLNHEDLSFNQESNQYNLQFVALGKFGKYPIYQVEIEQ</sequence>
<evidence type="ECO:0008006" key="4">
    <source>
        <dbReference type="Google" id="ProtNLM"/>
    </source>
</evidence>
<keyword evidence="1" id="KW-1133">Transmembrane helix</keyword>
<accession>K9XXF9</accession>
<feature type="transmembrane region" description="Helical" evidence="1">
    <location>
        <begin position="448"/>
        <end position="467"/>
    </location>
</feature>
<keyword evidence="1" id="KW-0812">Transmembrane</keyword>
<dbReference type="EMBL" id="CP003653">
    <property type="protein sequence ID" value="AFZ36352.1"/>
    <property type="molecule type" value="Genomic_DNA"/>
</dbReference>
<feature type="transmembrane region" description="Helical" evidence="1">
    <location>
        <begin position="326"/>
        <end position="348"/>
    </location>
</feature>
<keyword evidence="1" id="KW-0472">Membrane</keyword>
<protein>
    <recommendedName>
        <fullName evidence="4">Dolichol-phosphate mannosyltransferase</fullName>
    </recommendedName>
</protein>
<name>K9XXF9_STAC7</name>
<organism evidence="2 3">
    <name type="scientific">Stanieria cyanosphaera (strain ATCC 29371 / PCC 7437)</name>
    <dbReference type="NCBI Taxonomy" id="111780"/>
    <lineage>
        <taxon>Bacteria</taxon>
        <taxon>Bacillati</taxon>
        <taxon>Cyanobacteriota</taxon>
        <taxon>Cyanophyceae</taxon>
        <taxon>Pleurocapsales</taxon>
        <taxon>Dermocarpellaceae</taxon>
        <taxon>Stanieria</taxon>
    </lineage>
</organism>
<feature type="transmembrane region" description="Helical" evidence="1">
    <location>
        <begin position="102"/>
        <end position="126"/>
    </location>
</feature>
<dbReference type="PATRIC" id="fig|111780.3.peg.2946"/>
<evidence type="ECO:0000313" key="3">
    <source>
        <dbReference type="Proteomes" id="UP000010473"/>
    </source>
</evidence>
<dbReference type="STRING" id="111780.Sta7437_2831"/>
<evidence type="ECO:0000256" key="1">
    <source>
        <dbReference type="SAM" id="Phobius"/>
    </source>
</evidence>
<dbReference type="OrthoDB" id="524008at2"/>
<feature type="transmembrane region" description="Helical" evidence="1">
    <location>
        <begin position="211"/>
        <end position="228"/>
    </location>
</feature>
<dbReference type="InterPro" id="IPR059217">
    <property type="entry name" value="LA3751_2-like"/>
</dbReference>
<keyword evidence="3" id="KW-1185">Reference proteome</keyword>